<feature type="domain" description="Ig-like" evidence="5">
    <location>
        <begin position="25"/>
        <end position="92"/>
    </location>
</feature>
<evidence type="ECO:0000256" key="4">
    <source>
        <dbReference type="ARBA" id="ARBA00023157"/>
    </source>
</evidence>
<dbReference type="InterPro" id="IPR013098">
    <property type="entry name" value="Ig_I-set"/>
</dbReference>
<keyword evidence="2" id="KW-0963">Cytoplasm</keyword>
<dbReference type="AlphaFoldDB" id="A0A7K9F0H2"/>
<dbReference type="PANTHER" id="PTHR35971:SF5">
    <property type="entry name" value="OBSCURIN LIKE CYTOSKELETAL ADAPTOR 1"/>
    <property type="match status" value="1"/>
</dbReference>
<dbReference type="InterPro" id="IPR036179">
    <property type="entry name" value="Ig-like_dom_sf"/>
</dbReference>
<dbReference type="Gene3D" id="2.60.40.10">
    <property type="entry name" value="Immunoglobulins"/>
    <property type="match status" value="1"/>
</dbReference>
<evidence type="ECO:0000256" key="1">
    <source>
        <dbReference type="ARBA" id="ARBA00004496"/>
    </source>
</evidence>
<gene>
    <name evidence="6" type="primary">Obscn_8</name>
    <name evidence="6" type="ORF">STEPAR_R15911</name>
</gene>
<name>A0A7K9F0H2_STEPR</name>
<evidence type="ECO:0000313" key="6">
    <source>
        <dbReference type="EMBL" id="NXG82560.1"/>
    </source>
</evidence>
<evidence type="ECO:0000256" key="3">
    <source>
        <dbReference type="ARBA" id="ARBA00022553"/>
    </source>
</evidence>
<keyword evidence="4" id="KW-1015">Disulfide bond</keyword>
<accession>A0A7K9F0H2</accession>
<dbReference type="PANTHER" id="PTHR35971">
    <property type="entry name" value="SI:DKEY-31G6.6"/>
    <property type="match status" value="1"/>
</dbReference>
<dbReference type="EMBL" id="VWZL01000641">
    <property type="protein sequence ID" value="NXG82560.1"/>
    <property type="molecule type" value="Genomic_DNA"/>
</dbReference>
<evidence type="ECO:0000256" key="2">
    <source>
        <dbReference type="ARBA" id="ARBA00022490"/>
    </source>
</evidence>
<feature type="non-terminal residue" evidence="6">
    <location>
        <position position="1"/>
    </location>
</feature>
<comment type="subcellular location">
    <subcellularLocation>
        <location evidence="1">Cytoplasm</location>
    </subcellularLocation>
</comment>
<dbReference type="PROSITE" id="PS50835">
    <property type="entry name" value="IG_LIKE"/>
    <property type="match status" value="1"/>
</dbReference>
<dbReference type="Proteomes" id="UP000532908">
    <property type="component" value="Unassembled WGS sequence"/>
</dbReference>
<dbReference type="InterPro" id="IPR013783">
    <property type="entry name" value="Ig-like_fold"/>
</dbReference>
<proteinExistence type="predicted"/>
<dbReference type="SUPFAM" id="SSF48726">
    <property type="entry name" value="Immunoglobulin"/>
    <property type="match status" value="1"/>
</dbReference>
<feature type="non-terminal residue" evidence="6">
    <location>
        <position position="92"/>
    </location>
</feature>
<keyword evidence="7" id="KW-1185">Reference proteome</keyword>
<organism evidence="6 7">
    <name type="scientific">Stercorarius parasiticus</name>
    <name type="common">Parasitic jaeger</name>
    <name type="synonym">Arctic skua</name>
    <dbReference type="NCBI Taxonomy" id="54059"/>
    <lineage>
        <taxon>Eukaryota</taxon>
        <taxon>Metazoa</taxon>
        <taxon>Chordata</taxon>
        <taxon>Craniata</taxon>
        <taxon>Vertebrata</taxon>
        <taxon>Euteleostomi</taxon>
        <taxon>Archelosauria</taxon>
        <taxon>Archosauria</taxon>
        <taxon>Dinosauria</taxon>
        <taxon>Saurischia</taxon>
        <taxon>Theropoda</taxon>
        <taxon>Coelurosauria</taxon>
        <taxon>Aves</taxon>
        <taxon>Neognathae</taxon>
        <taxon>Neoaves</taxon>
        <taxon>Charadriiformes</taxon>
        <taxon>Stercorariidae</taxon>
        <taxon>Stercorarius</taxon>
    </lineage>
</organism>
<protein>
    <submittedName>
        <fullName evidence="6">OBSCN protein</fullName>
    </submittedName>
</protein>
<keyword evidence="3" id="KW-0597">Phosphoprotein</keyword>
<dbReference type="Pfam" id="PF07679">
    <property type="entry name" value="I-set"/>
    <property type="match status" value="1"/>
</dbReference>
<dbReference type="InterPro" id="IPR007110">
    <property type="entry name" value="Ig-like_dom"/>
</dbReference>
<reference evidence="6 7" key="1">
    <citation type="submission" date="2019-09" db="EMBL/GenBank/DDBJ databases">
        <title>Bird 10,000 Genomes (B10K) Project - Family phase.</title>
        <authorList>
            <person name="Zhang G."/>
        </authorList>
    </citation>
    <scope>NUCLEOTIDE SEQUENCE [LARGE SCALE GENOMIC DNA]</scope>
    <source>
        <strain evidence="6">B10K-DU-001-20</strain>
        <tissue evidence="6">Muscle</tissue>
    </source>
</reference>
<comment type="caution">
    <text evidence="6">The sequence shown here is derived from an EMBL/GenBank/DDBJ whole genome shotgun (WGS) entry which is preliminary data.</text>
</comment>
<evidence type="ECO:0000313" key="7">
    <source>
        <dbReference type="Proteomes" id="UP000532908"/>
    </source>
</evidence>
<evidence type="ECO:0000259" key="5">
    <source>
        <dbReference type="PROSITE" id="PS50835"/>
    </source>
</evidence>
<dbReference type="InterPro" id="IPR052385">
    <property type="entry name" value="Obscurin/Obscurin-like_Reg"/>
</dbReference>
<dbReference type="GO" id="GO:0005737">
    <property type="term" value="C:cytoplasm"/>
    <property type="evidence" value="ECO:0007669"/>
    <property type="project" value="UniProtKB-SubCell"/>
</dbReference>
<sequence length="92" mass="9871">EDAGDYICDSGDAQTMASLAVKVAPVTFVKALHNLELQEGSAAHLSCEVSKPDVPVEWKKGTTVIHSSQKCSIKQEGNVHTLVIHDLNRADS</sequence>